<dbReference type="Gene3D" id="3.40.50.1820">
    <property type="entry name" value="alpha/beta hydrolase"/>
    <property type="match status" value="1"/>
</dbReference>
<dbReference type="Proteomes" id="UP000321933">
    <property type="component" value="Unassembled WGS sequence"/>
</dbReference>
<name>A0A5C8ZPH6_9GAMM</name>
<keyword evidence="2" id="KW-1185">Reference proteome</keyword>
<evidence type="ECO:0000313" key="1">
    <source>
        <dbReference type="EMBL" id="TXS89620.1"/>
    </source>
</evidence>
<organism evidence="1 2">
    <name type="scientific">Parahaliea aestuarii</name>
    <dbReference type="NCBI Taxonomy" id="1852021"/>
    <lineage>
        <taxon>Bacteria</taxon>
        <taxon>Pseudomonadati</taxon>
        <taxon>Pseudomonadota</taxon>
        <taxon>Gammaproteobacteria</taxon>
        <taxon>Cellvibrionales</taxon>
        <taxon>Halieaceae</taxon>
        <taxon>Parahaliea</taxon>
    </lineage>
</organism>
<dbReference type="RefSeq" id="WP_148065478.1">
    <property type="nucleotide sequence ID" value="NZ_VRYZ01000008.1"/>
</dbReference>
<sequence>MGGAFSGCFGEASLAYYRGIDALQQQGLPVVSIAIESRSGDRRNARLIATALDAQPPRPGQQTVLLGYSKGAVDILRFLADYPQLAAEVDAVVSVAGPVNGSAVAAKGAWAYDTFLSSALAGRCDPGDGKVVDSLLPVTRRQWLAENPLPPHIRYFTLLGFTTSEHLARGLRPSWRLLARDNRHNDGQVLPEEAMLPGSTLLAYLDSDHWGLAIDIEQELAFFAARADSRPFPRALLFETIVRYVGAELTPDGAAP</sequence>
<dbReference type="SUPFAM" id="SSF53474">
    <property type="entry name" value="alpha/beta-Hydrolases"/>
    <property type="match status" value="1"/>
</dbReference>
<protein>
    <recommendedName>
        <fullName evidence="3">Alpha/beta hydrolase</fullName>
    </recommendedName>
</protein>
<dbReference type="OrthoDB" id="8957517at2"/>
<accession>A0A5C8ZPH6</accession>
<proteinExistence type="predicted"/>
<dbReference type="EMBL" id="VRYZ01000008">
    <property type="protein sequence ID" value="TXS89620.1"/>
    <property type="molecule type" value="Genomic_DNA"/>
</dbReference>
<evidence type="ECO:0008006" key="3">
    <source>
        <dbReference type="Google" id="ProtNLM"/>
    </source>
</evidence>
<gene>
    <name evidence="1" type="ORF">FVW59_16515</name>
</gene>
<dbReference type="AlphaFoldDB" id="A0A5C8ZPH6"/>
<dbReference type="InterPro" id="IPR029058">
    <property type="entry name" value="AB_hydrolase_fold"/>
</dbReference>
<reference evidence="1 2" key="1">
    <citation type="submission" date="2019-08" db="EMBL/GenBank/DDBJ databases">
        <title>Parahaliea maris sp. nov., isolated from the surface seawater.</title>
        <authorList>
            <person name="Liu Y."/>
        </authorList>
    </citation>
    <scope>NUCLEOTIDE SEQUENCE [LARGE SCALE GENOMIC DNA]</scope>
    <source>
        <strain evidence="1 2">S2-26</strain>
    </source>
</reference>
<comment type="caution">
    <text evidence="1">The sequence shown here is derived from an EMBL/GenBank/DDBJ whole genome shotgun (WGS) entry which is preliminary data.</text>
</comment>
<evidence type="ECO:0000313" key="2">
    <source>
        <dbReference type="Proteomes" id="UP000321933"/>
    </source>
</evidence>